<feature type="compositionally biased region" description="Polar residues" evidence="1">
    <location>
        <begin position="456"/>
        <end position="471"/>
    </location>
</feature>
<keyword evidence="3" id="KW-1185">Reference proteome</keyword>
<evidence type="ECO:0000313" key="3">
    <source>
        <dbReference type="Proteomes" id="UP000182658"/>
    </source>
</evidence>
<dbReference type="Proteomes" id="UP000182658">
    <property type="component" value="Unassembled WGS sequence"/>
</dbReference>
<dbReference type="InParanoid" id="A0A1J7JN18"/>
<dbReference type="OrthoDB" id="3251507at2759"/>
<dbReference type="PANTHER" id="PTHR42037">
    <property type="match status" value="1"/>
</dbReference>
<protein>
    <submittedName>
        <fullName evidence="2">Uncharacterized protein</fullName>
    </submittedName>
</protein>
<dbReference type="PANTHER" id="PTHR42037:SF1">
    <property type="match status" value="1"/>
</dbReference>
<gene>
    <name evidence="2" type="ORF">CONLIGDRAFT_288699</name>
</gene>
<dbReference type="EMBL" id="KV875096">
    <property type="protein sequence ID" value="OIW30708.1"/>
    <property type="molecule type" value="Genomic_DNA"/>
</dbReference>
<sequence>MDAQVAFRSNRTTKVDLKLRRILYPPVLLLICWPRVCNYPYKTRREIDQPPTSTSSPEQVFRDFVSKLAFLFWTDISPATIPACAVLNHLDIIGAVEYVFAFNNRSPSELQQLKEKIQSVLDMFDEPPSSDERKKDILRNVLPYCVKRVKGYLNAFGRNLGECITSCARDTGTEATEIVACLRTLLNATRKTLTSVEQGGGVNIAATEQLIWSVHSAYKSPVFKIVQDRALKEERGKSSTHWTELIHVTGRLMTYKQAIDLCFMVRETWPQLFQDVHITMVQSDASAPQVLNTRALTAKEIIGKMTSDKPKLEELFASVDKLGDLGIKLDQEIKKEWSKTIKSKDICVHAEINLFQHLEMTEGGRRFFQGIEFIGSSKPPCKLCSYFFQVYPTDVEVRPSHRNLYGTWLMPDICPDLPSTRGQMDSLEMGRKIAERLLGDLLQAVRARERDGGPHDSSNYSTRRGPQSQQFLEDMSHRTENSDLPHETGLGETDTIDSWSRHGESSHVLGAMSTVRVQASIDDMSRDMGSLSIRSGQPGTWRMRPSRGAQSRGPAQMPCRTVVEIESDDDDGGGTLLFEGRGSLRTGIRRR</sequence>
<reference evidence="2 3" key="1">
    <citation type="submission" date="2016-10" db="EMBL/GenBank/DDBJ databases">
        <title>Draft genome sequence of Coniochaeta ligniaria NRRL30616, a lignocellulolytic fungus for bioabatement of inhibitors in plant biomass hydrolysates.</title>
        <authorList>
            <consortium name="DOE Joint Genome Institute"/>
            <person name="Jimenez D.J."/>
            <person name="Hector R.E."/>
            <person name="Riley R."/>
            <person name="Sun H."/>
            <person name="Grigoriev I.V."/>
            <person name="Van Elsas J.D."/>
            <person name="Nichols N.N."/>
        </authorList>
    </citation>
    <scope>NUCLEOTIDE SEQUENCE [LARGE SCALE GENOMIC DNA]</scope>
    <source>
        <strain evidence="2 3">NRRL 30616</strain>
    </source>
</reference>
<name>A0A1J7JN18_9PEZI</name>
<proteinExistence type="predicted"/>
<accession>A0A1J7JN18</accession>
<evidence type="ECO:0000256" key="1">
    <source>
        <dbReference type="SAM" id="MobiDB-lite"/>
    </source>
</evidence>
<evidence type="ECO:0000313" key="2">
    <source>
        <dbReference type="EMBL" id="OIW30708.1"/>
    </source>
</evidence>
<dbReference type="AlphaFoldDB" id="A0A1J7JN18"/>
<feature type="compositionally biased region" description="Basic and acidic residues" evidence="1">
    <location>
        <begin position="474"/>
        <end position="486"/>
    </location>
</feature>
<dbReference type="Pfam" id="PF14441">
    <property type="entry name" value="OTT_1508_deam"/>
    <property type="match status" value="1"/>
</dbReference>
<organism evidence="2 3">
    <name type="scientific">Coniochaeta ligniaria NRRL 30616</name>
    <dbReference type="NCBI Taxonomy" id="1408157"/>
    <lineage>
        <taxon>Eukaryota</taxon>
        <taxon>Fungi</taxon>
        <taxon>Dikarya</taxon>
        <taxon>Ascomycota</taxon>
        <taxon>Pezizomycotina</taxon>
        <taxon>Sordariomycetes</taxon>
        <taxon>Sordariomycetidae</taxon>
        <taxon>Coniochaetales</taxon>
        <taxon>Coniochaetaceae</taxon>
        <taxon>Coniochaeta</taxon>
    </lineage>
</organism>
<feature type="region of interest" description="Disordered" evidence="1">
    <location>
        <begin position="531"/>
        <end position="556"/>
    </location>
</feature>
<dbReference type="InterPro" id="IPR027796">
    <property type="entry name" value="OTT_1508_deam-like"/>
</dbReference>
<feature type="region of interest" description="Disordered" evidence="1">
    <location>
        <begin position="449"/>
        <end position="502"/>
    </location>
</feature>